<sequence length="227" mass="24898">MLQIFSQRLLMLAEVGEGSGQPTNPQHTSTSAQLSNEEPITVLSLSQLKKTHKPRIAKRTTEISQSSGPIHLVADEIVYKEWEDRMERAATTASSLEAEQDSGNINRTQSMETLNEHLPQGTGLSSGPRFALSENPTIYDSHIKQFWQTATVNTFDNGKQEITATVDGHVKTVTIAPVRKYLQLADAGGLSSLPNTDIFKQLLLMGYAITSDKLTFQKGHFPLSGSS</sequence>
<reference evidence="2" key="2">
    <citation type="submission" date="2022-01" db="EMBL/GenBank/DDBJ databases">
        <authorList>
            <person name="Yamashiro T."/>
            <person name="Shiraishi A."/>
            <person name="Satake H."/>
            <person name="Nakayama K."/>
        </authorList>
    </citation>
    <scope>NUCLEOTIDE SEQUENCE</scope>
</reference>
<evidence type="ECO:0000256" key="1">
    <source>
        <dbReference type="SAM" id="MobiDB-lite"/>
    </source>
</evidence>
<accession>A0ABQ4ZX16</accession>
<gene>
    <name evidence="2" type="ORF">Tco_0801813</name>
</gene>
<dbReference type="Proteomes" id="UP001151760">
    <property type="component" value="Unassembled WGS sequence"/>
</dbReference>
<name>A0ABQ4ZX16_9ASTR</name>
<protein>
    <submittedName>
        <fullName evidence="2">Uncharacterized protein</fullName>
    </submittedName>
</protein>
<feature type="region of interest" description="Disordered" evidence="1">
    <location>
        <begin position="17"/>
        <end position="38"/>
    </location>
</feature>
<evidence type="ECO:0000313" key="3">
    <source>
        <dbReference type="Proteomes" id="UP001151760"/>
    </source>
</evidence>
<comment type="caution">
    <text evidence="2">The sequence shown here is derived from an EMBL/GenBank/DDBJ whole genome shotgun (WGS) entry which is preliminary data.</text>
</comment>
<organism evidence="2 3">
    <name type="scientific">Tanacetum coccineum</name>
    <dbReference type="NCBI Taxonomy" id="301880"/>
    <lineage>
        <taxon>Eukaryota</taxon>
        <taxon>Viridiplantae</taxon>
        <taxon>Streptophyta</taxon>
        <taxon>Embryophyta</taxon>
        <taxon>Tracheophyta</taxon>
        <taxon>Spermatophyta</taxon>
        <taxon>Magnoliopsida</taxon>
        <taxon>eudicotyledons</taxon>
        <taxon>Gunneridae</taxon>
        <taxon>Pentapetalae</taxon>
        <taxon>asterids</taxon>
        <taxon>campanulids</taxon>
        <taxon>Asterales</taxon>
        <taxon>Asteraceae</taxon>
        <taxon>Asteroideae</taxon>
        <taxon>Anthemideae</taxon>
        <taxon>Anthemidinae</taxon>
        <taxon>Tanacetum</taxon>
    </lineage>
</organism>
<proteinExistence type="predicted"/>
<evidence type="ECO:0000313" key="2">
    <source>
        <dbReference type="EMBL" id="GJS94845.1"/>
    </source>
</evidence>
<reference evidence="2" key="1">
    <citation type="journal article" date="2022" name="Int. J. Mol. Sci.">
        <title>Draft Genome of Tanacetum Coccineum: Genomic Comparison of Closely Related Tanacetum-Family Plants.</title>
        <authorList>
            <person name="Yamashiro T."/>
            <person name="Shiraishi A."/>
            <person name="Nakayama K."/>
            <person name="Satake H."/>
        </authorList>
    </citation>
    <scope>NUCLEOTIDE SEQUENCE</scope>
</reference>
<dbReference type="EMBL" id="BQNB010011763">
    <property type="protein sequence ID" value="GJS94845.1"/>
    <property type="molecule type" value="Genomic_DNA"/>
</dbReference>
<feature type="compositionally biased region" description="Polar residues" evidence="1">
    <location>
        <begin position="20"/>
        <end position="38"/>
    </location>
</feature>
<keyword evidence="3" id="KW-1185">Reference proteome</keyword>